<sequence>MATKMKSKYDKYWGDIEKMNKLMYMDTVLDPNSKLIGVKIALVDIYGEKDAQPLFQKIKCAYDLSEEYRRVFALPVVIDENGVTSNSRATSSTVDSSTLMNLVTDRVKQRSGSQHFSRSEFDRYLDEERGDEEEKDGLTWWKLNSLRFSVVACMARDILVIPI</sequence>
<dbReference type="InterPro" id="IPR012337">
    <property type="entry name" value="RNaseH-like_sf"/>
</dbReference>
<evidence type="ECO:0000313" key="3">
    <source>
        <dbReference type="EMBL" id="CAH9135405.1"/>
    </source>
</evidence>
<feature type="domain" description="hAT-like transposase RNase-H fold" evidence="2">
    <location>
        <begin position="1"/>
        <end position="58"/>
    </location>
</feature>
<keyword evidence="4" id="KW-1185">Reference proteome</keyword>
<proteinExistence type="predicted"/>
<evidence type="ECO:0000259" key="1">
    <source>
        <dbReference type="Pfam" id="PF05699"/>
    </source>
</evidence>
<dbReference type="PANTHER" id="PTHR23272">
    <property type="entry name" value="BED FINGER-RELATED"/>
    <property type="match status" value="1"/>
</dbReference>
<dbReference type="Proteomes" id="UP001152523">
    <property type="component" value="Unassembled WGS sequence"/>
</dbReference>
<dbReference type="Pfam" id="PF05699">
    <property type="entry name" value="Dimer_Tnp_hAT"/>
    <property type="match status" value="1"/>
</dbReference>
<evidence type="ECO:0000313" key="4">
    <source>
        <dbReference type="Proteomes" id="UP001152523"/>
    </source>
</evidence>
<dbReference type="GO" id="GO:0046983">
    <property type="term" value="F:protein dimerization activity"/>
    <property type="evidence" value="ECO:0007669"/>
    <property type="project" value="InterPro"/>
</dbReference>
<dbReference type="InterPro" id="IPR008906">
    <property type="entry name" value="HATC_C_dom"/>
</dbReference>
<protein>
    <recommendedName>
        <fullName evidence="5">HAT C-terminal dimerisation domain-containing protein</fullName>
    </recommendedName>
</protein>
<comment type="caution">
    <text evidence="3">The sequence shown here is derived from an EMBL/GenBank/DDBJ whole genome shotgun (WGS) entry which is preliminary data.</text>
</comment>
<evidence type="ECO:0000259" key="2">
    <source>
        <dbReference type="Pfam" id="PF14372"/>
    </source>
</evidence>
<dbReference type="GO" id="GO:0003677">
    <property type="term" value="F:DNA binding"/>
    <property type="evidence" value="ECO:0007669"/>
    <property type="project" value="InterPro"/>
</dbReference>
<dbReference type="EMBL" id="CAMAPF010000987">
    <property type="protein sequence ID" value="CAH9135405.1"/>
    <property type="molecule type" value="Genomic_DNA"/>
</dbReference>
<evidence type="ECO:0008006" key="5">
    <source>
        <dbReference type="Google" id="ProtNLM"/>
    </source>
</evidence>
<dbReference type="Pfam" id="PF14372">
    <property type="entry name" value="hAT-like_RNase-H"/>
    <property type="match status" value="1"/>
</dbReference>
<dbReference type="AlphaFoldDB" id="A0AAV0FIH9"/>
<name>A0AAV0FIH9_9ASTE</name>
<accession>A0AAV0FIH9</accession>
<feature type="domain" description="HAT C-terminal dimerisation" evidence="1">
    <location>
        <begin position="120"/>
        <end position="163"/>
    </location>
</feature>
<reference evidence="3" key="1">
    <citation type="submission" date="2022-07" db="EMBL/GenBank/DDBJ databases">
        <authorList>
            <person name="Macas J."/>
            <person name="Novak P."/>
            <person name="Neumann P."/>
        </authorList>
    </citation>
    <scope>NUCLEOTIDE SEQUENCE</scope>
</reference>
<organism evidence="3 4">
    <name type="scientific">Cuscuta epithymum</name>
    <dbReference type="NCBI Taxonomy" id="186058"/>
    <lineage>
        <taxon>Eukaryota</taxon>
        <taxon>Viridiplantae</taxon>
        <taxon>Streptophyta</taxon>
        <taxon>Embryophyta</taxon>
        <taxon>Tracheophyta</taxon>
        <taxon>Spermatophyta</taxon>
        <taxon>Magnoliopsida</taxon>
        <taxon>eudicotyledons</taxon>
        <taxon>Gunneridae</taxon>
        <taxon>Pentapetalae</taxon>
        <taxon>asterids</taxon>
        <taxon>lamiids</taxon>
        <taxon>Solanales</taxon>
        <taxon>Convolvulaceae</taxon>
        <taxon>Cuscuteae</taxon>
        <taxon>Cuscuta</taxon>
        <taxon>Cuscuta subgen. Cuscuta</taxon>
    </lineage>
</organism>
<dbReference type="InterPro" id="IPR025525">
    <property type="entry name" value="hAT-like_transposase_RNase-H"/>
</dbReference>
<gene>
    <name evidence="3" type="ORF">CEPIT_LOCUS34482</name>
</gene>
<dbReference type="SUPFAM" id="SSF53098">
    <property type="entry name" value="Ribonuclease H-like"/>
    <property type="match status" value="1"/>
</dbReference>
<dbReference type="PANTHER" id="PTHR23272:SF184">
    <property type="entry name" value="OS03G0311250 PROTEIN"/>
    <property type="match status" value="1"/>
</dbReference>